<keyword evidence="3" id="KW-0539">Nucleus</keyword>
<feature type="domain" description="Zn(2)-C6 fungal-type" evidence="5">
    <location>
        <begin position="6"/>
        <end position="36"/>
    </location>
</feature>
<dbReference type="Gene3D" id="4.10.240.10">
    <property type="entry name" value="Zn(2)-C6 fungal-type DNA-binding domain"/>
    <property type="match status" value="1"/>
</dbReference>
<proteinExistence type="predicted"/>
<dbReference type="RefSeq" id="XP_014551207.1">
    <property type="nucleotide sequence ID" value="XM_014695721.1"/>
</dbReference>
<dbReference type="CDD" id="cd12148">
    <property type="entry name" value="fungal_TF_MHR"/>
    <property type="match status" value="1"/>
</dbReference>
<dbReference type="InterPro" id="IPR001138">
    <property type="entry name" value="Zn2Cys6_DnaBD"/>
</dbReference>
<evidence type="ECO:0000256" key="2">
    <source>
        <dbReference type="ARBA" id="ARBA00022723"/>
    </source>
</evidence>
<evidence type="ECO:0000259" key="5">
    <source>
        <dbReference type="PROSITE" id="PS50048"/>
    </source>
</evidence>
<feature type="compositionally biased region" description="Polar residues" evidence="4">
    <location>
        <begin position="63"/>
        <end position="78"/>
    </location>
</feature>
<dbReference type="SMART" id="SM00066">
    <property type="entry name" value="GAL4"/>
    <property type="match status" value="1"/>
</dbReference>
<dbReference type="GO" id="GO:0006351">
    <property type="term" value="P:DNA-templated transcription"/>
    <property type="evidence" value="ECO:0007669"/>
    <property type="project" value="InterPro"/>
</dbReference>
<sequence length="637" mass="72364">MTYSQACRPCAKRKVRCDKLEPCSNCKRRKTDKCTYPPRTPSDRIRELEGLVRELVHSAPTDGASSSRDGNGTQQGTHAISGIRSNDPILVEEDGTVQYLESRSWRPWRADSGPDQGMRPPGDFTTISPPKLPHALAGVLPSHNAPTIANPPVDTHRARVLWDTFKERVEPLVRVVFRWQIDNLMSRTMCADSTPLSNLEQSLVNAIYYASANSLTDDQCMMLLQIPKSTLLSHCQTQCEQSLLGPDLFCVTDILTIKAVIFYIVASIGRLSTQSLWSIIGMTLRNAEKLGLHRDGLLLGLAPIHVEDRRRVWWQLQHLDLALAVRIGLTPMTLSAGWDVEMPSNIEDDDITPTCTSIPRPRTGLTAISYCLFTYWVLKQQRQTFLAKYGHFELSWQINSKVKESAKDDMMTQLEAGINIEFLQYCDPIKPLDVILQLFARLFITSMHLRILHGRVFSGKGDDRPKLLQASTQTLRYNIAIQSQPSLIQFRWMSKAWFNWQAFMCVLIEARDATDMIRAQELWKLMLEVYAAHDELLDFARDRRRIQAAEIILTTWHSHKEKFAGHSPDKPEMLSKLSLELATYRAGLEPLAEPAIRRAGNASLAPDTLVEGIAIEQHFSFDLDFQDVDWSFWDSME</sequence>
<dbReference type="Proteomes" id="UP000054337">
    <property type="component" value="Unassembled WGS sequence"/>
</dbReference>
<dbReference type="Pfam" id="PF04082">
    <property type="entry name" value="Fungal_trans"/>
    <property type="match status" value="1"/>
</dbReference>
<dbReference type="GO" id="GO:0000981">
    <property type="term" value="F:DNA-binding transcription factor activity, RNA polymerase II-specific"/>
    <property type="evidence" value="ECO:0007669"/>
    <property type="project" value="InterPro"/>
</dbReference>
<keyword evidence="7" id="KW-1185">Reference proteome</keyword>
<dbReference type="GeneID" id="26250376"/>
<dbReference type="SMART" id="SM00906">
    <property type="entry name" value="Fungal_trans"/>
    <property type="match status" value="1"/>
</dbReference>
<dbReference type="CDD" id="cd00067">
    <property type="entry name" value="GAL4"/>
    <property type="match status" value="1"/>
</dbReference>
<comment type="subcellular location">
    <subcellularLocation>
        <location evidence="1">Nucleus</location>
    </subcellularLocation>
</comment>
<dbReference type="InterPro" id="IPR050613">
    <property type="entry name" value="Sec_Metabolite_Reg"/>
</dbReference>
<dbReference type="EMBL" id="KI968840">
    <property type="protein sequence ID" value="EUN21631.1"/>
    <property type="molecule type" value="Genomic_DNA"/>
</dbReference>
<evidence type="ECO:0000256" key="1">
    <source>
        <dbReference type="ARBA" id="ARBA00004123"/>
    </source>
</evidence>
<dbReference type="HOGENOM" id="CLU_004083_5_4_1"/>
<evidence type="ECO:0000256" key="3">
    <source>
        <dbReference type="ARBA" id="ARBA00023242"/>
    </source>
</evidence>
<dbReference type="PROSITE" id="PS50048">
    <property type="entry name" value="ZN2_CY6_FUNGAL_2"/>
    <property type="match status" value="1"/>
</dbReference>
<organism evidence="6 7">
    <name type="scientific">Bipolaris victoriae (strain FI3)</name>
    <name type="common">Victoria blight of oats agent</name>
    <name type="synonym">Cochliobolus victoriae</name>
    <dbReference type="NCBI Taxonomy" id="930091"/>
    <lineage>
        <taxon>Eukaryota</taxon>
        <taxon>Fungi</taxon>
        <taxon>Dikarya</taxon>
        <taxon>Ascomycota</taxon>
        <taxon>Pezizomycotina</taxon>
        <taxon>Dothideomycetes</taxon>
        <taxon>Pleosporomycetidae</taxon>
        <taxon>Pleosporales</taxon>
        <taxon>Pleosporineae</taxon>
        <taxon>Pleosporaceae</taxon>
        <taxon>Bipolaris</taxon>
    </lineage>
</organism>
<accession>W7DZS5</accession>
<protein>
    <recommendedName>
        <fullName evidence="5">Zn(2)-C6 fungal-type domain-containing protein</fullName>
    </recommendedName>
</protein>
<dbReference type="GO" id="GO:0005634">
    <property type="term" value="C:nucleus"/>
    <property type="evidence" value="ECO:0007669"/>
    <property type="project" value="UniProtKB-SubCell"/>
</dbReference>
<reference evidence="6 7" key="1">
    <citation type="journal article" date="2013" name="PLoS Genet.">
        <title>Comparative genome structure, secondary metabolite, and effector coding capacity across Cochliobolus pathogens.</title>
        <authorList>
            <person name="Condon B.J."/>
            <person name="Leng Y."/>
            <person name="Wu D."/>
            <person name="Bushley K.E."/>
            <person name="Ohm R.A."/>
            <person name="Otillar R."/>
            <person name="Martin J."/>
            <person name="Schackwitz W."/>
            <person name="Grimwood J."/>
            <person name="MohdZainudin N."/>
            <person name="Xue C."/>
            <person name="Wang R."/>
            <person name="Manning V.A."/>
            <person name="Dhillon B."/>
            <person name="Tu Z.J."/>
            <person name="Steffenson B.J."/>
            <person name="Salamov A."/>
            <person name="Sun H."/>
            <person name="Lowry S."/>
            <person name="LaButti K."/>
            <person name="Han J."/>
            <person name="Copeland A."/>
            <person name="Lindquist E."/>
            <person name="Barry K."/>
            <person name="Schmutz J."/>
            <person name="Baker S.E."/>
            <person name="Ciuffetti L.M."/>
            <person name="Grigoriev I.V."/>
            <person name="Zhong S."/>
            <person name="Turgeon B.G."/>
        </authorList>
    </citation>
    <scope>NUCLEOTIDE SEQUENCE [LARGE SCALE GENOMIC DNA]</scope>
    <source>
        <strain evidence="6 7">FI3</strain>
    </source>
</reference>
<keyword evidence="2" id="KW-0479">Metal-binding</keyword>
<evidence type="ECO:0000313" key="7">
    <source>
        <dbReference type="Proteomes" id="UP000054337"/>
    </source>
</evidence>
<dbReference type="GO" id="GO:0008270">
    <property type="term" value="F:zinc ion binding"/>
    <property type="evidence" value="ECO:0007669"/>
    <property type="project" value="InterPro"/>
</dbReference>
<dbReference type="InterPro" id="IPR036864">
    <property type="entry name" value="Zn2-C6_fun-type_DNA-bd_sf"/>
</dbReference>
<dbReference type="GO" id="GO:0003677">
    <property type="term" value="F:DNA binding"/>
    <property type="evidence" value="ECO:0007669"/>
    <property type="project" value="InterPro"/>
</dbReference>
<evidence type="ECO:0000256" key="4">
    <source>
        <dbReference type="SAM" id="MobiDB-lite"/>
    </source>
</evidence>
<name>W7DZS5_BIPV3</name>
<dbReference type="InterPro" id="IPR007219">
    <property type="entry name" value="XnlR_reg_dom"/>
</dbReference>
<dbReference type="SUPFAM" id="SSF57701">
    <property type="entry name" value="Zn2/Cys6 DNA-binding domain"/>
    <property type="match status" value="1"/>
</dbReference>
<dbReference type="PANTHER" id="PTHR31001:SF85">
    <property type="entry name" value="ZN(II)2CYS6 TRANSCRIPTION FACTOR (EUROFUNG)"/>
    <property type="match status" value="1"/>
</dbReference>
<evidence type="ECO:0000313" key="6">
    <source>
        <dbReference type="EMBL" id="EUN21631.1"/>
    </source>
</evidence>
<dbReference type="PROSITE" id="PS00463">
    <property type="entry name" value="ZN2_CY6_FUNGAL_1"/>
    <property type="match status" value="1"/>
</dbReference>
<feature type="region of interest" description="Disordered" evidence="4">
    <location>
        <begin position="59"/>
        <end position="87"/>
    </location>
</feature>
<dbReference type="AlphaFoldDB" id="W7DZS5"/>
<gene>
    <name evidence="6" type="ORF">COCVIDRAFT_113558</name>
</gene>
<dbReference type="PANTHER" id="PTHR31001">
    <property type="entry name" value="UNCHARACTERIZED TRANSCRIPTIONAL REGULATORY PROTEIN"/>
    <property type="match status" value="1"/>
</dbReference>
<dbReference type="Pfam" id="PF00172">
    <property type="entry name" value="Zn_clus"/>
    <property type="match status" value="1"/>
</dbReference>